<feature type="transmembrane region" description="Helical" evidence="2">
    <location>
        <begin position="102"/>
        <end position="124"/>
    </location>
</feature>
<accession>A0A6V7NVZ4</accession>
<reference evidence="3" key="1">
    <citation type="submission" date="2020-07" db="EMBL/GenBank/DDBJ databases">
        <authorList>
            <person name="Lin J."/>
        </authorList>
    </citation>
    <scope>NUCLEOTIDE SEQUENCE</scope>
</reference>
<keyword evidence="2" id="KW-1133">Transmembrane helix</keyword>
<evidence type="ECO:0000313" key="3">
    <source>
        <dbReference type="EMBL" id="CAD1822763.1"/>
    </source>
</evidence>
<keyword evidence="2" id="KW-0472">Membrane</keyword>
<gene>
    <name evidence="3" type="ORF">CB5_LOCUS5974</name>
</gene>
<protein>
    <submittedName>
        <fullName evidence="3">Uncharacterized protein</fullName>
    </submittedName>
</protein>
<feature type="region of interest" description="Disordered" evidence="1">
    <location>
        <begin position="29"/>
        <end position="86"/>
    </location>
</feature>
<proteinExistence type="predicted"/>
<sequence length="166" mass="18587">MKEMNKTVQIFRSKMRMVQTRVRGLNSGYEIESAQQEKDVNKNSVRAQKTASDDKTNGIEEDLEGDAPKSNNSKLEGTNEQSPPLPQLLSAIGESFKKKSMFLMLMLWPIFGSILIVIGLYFVLWGKSEEKKATSQVVDQDLTRHPLLNQESSHKDNEAAAATDIA</sequence>
<feature type="compositionally biased region" description="Polar residues" evidence="1">
    <location>
        <begin position="69"/>
        <end position="82"/>
    </location>
</feature>
<keyword evidence="2" id="KW-0812">Transmembrane</keyword>
<feature type="region of interest" description="Disordered" evidence="1">
    <location>
        <begin position="145"/>
        <end position="166"/>
    </location>
</feature>
<name>A0A6V7NVZ4_ANACO</name>
<organism evidence="3">
    <name type="scientific">Ananas comosus var. bracteatus</name>
    <name type="common">red pineapple</name>
    <dbReference type="NCBI Taxonomy" id="296719"/>
    <lineage>
        <taxon>Eukaryota</taxon>
        <taxon>Viridiplantae</taxon>
        <taxon>Streptophyta</taxon>
        <taxon>Embryophyta</taxon>
        <taxon>Tracheophyta</taxon>
        <taxon>Spermatophyta</taxon>
        <taxon>Magnoliopsida</taxon>
        <taxon>Liliopsida</taxon>
        <taxon>Poales</taxon>
        <taxon>Bromeliaceae</taxon>
        <taxon>Bromelioideae</taxon>
        <taxon>Ananas</taxon>
    </lineage>
</organism>
<evidence type="ECO:0000256" key="2">
    <source>
        <dbReference type="SAM" id="Phobius"/>
    </source>
</evidence>
<evidence type="ECO:0000256" key="1">
    <source>
        <dbReference type="SAM" id="MobiDB-lite"/>
    </source>
</evidence>
<dbReference type="EMBL" id="LR862142">
    <property type="protein sequence ID" value="CAD1822763.1"/>
    <property type="molecule type" value="Genomic_DNA"/>
</dbReference>
<dbReference type="AlphaFoldDB" id="A0A6V7NVZ4"/>